<dbReference type="KEGG" id="slan:GV829_05775"/>
<evidence type="ECO:0000313" key="4">
    <source>
        <dbReference type="EMBL" id="QJQ33597.1"/>
    </source>
</evidence>
<dbReference type="Pfam" id="PF17899">
    <property type="entry name" value="Peptidase_M61_N"/>
    <property type="match status" value="1"/>
</dbReference>
<gene>
    <name evidence="4" type="ORF">GV829_05775</name>
</gene>
<sequence>MDDDRINLGRHQSIVRRLSLRHSARFFLLPLLAFSTVATAQTSAPAAATTVTRTMPSAPSGLRDAPYPGVIQLEVDATDVARAIYSVRQTIPVTGTGRLTLRYPEWLPGKHAPRGAIADIAGLTFTAGNRTLTWRRQATDVYAFDIDIPSGVRQIEARFQFLSPTRNSEGRVVMTPAMLNLQWEQVSLYPAGHATRAIRIQPTVILPQGWTGAAALDGPQVSGNRIRYAATDYETLIDSPMFAGAYFRRWDLGSNVRLNVVADDPSALEARPEHIAAHMALVEETLALFGGRHFDRYEFLLALTNELGGIGLEHHRSSENSRDPDYFTGWDANGSERGLLPHEFVHSWNGKYRRPERLWTADFATPMDDRLLWVYEGQTSYWDLILAARSGLQSREMVLAEWARYAAIYQSQPGRSWRSLEDTTLDPIIAARKPRPFPSATRTEDYYNEGSLIWLEADMLIRQQSGGRKSLDDFARAFFGVRDGDRGVLTYSFDDVVDTLNSIQPYDWAGFFRTRVMEPAAPAPLAGLTLGGYQLVYRDTPNVFDAERARESKILDLTFSLGVVVSKDGDVSSVQFGGPMFNEGVVNGTRIVAVNGMAYEEGRMRAAVTAAMDGRTPISLLVERGGRYRTITPAWTGGLRYPHLARVGSGPTLIDRLLDPRRPANAAASVP</sequence>
<evidence type="ECO:0000259" key="2">
    <source>
        <dbReference type="Pfam" id="PF05299"/>
    </source>
</evidence>
<feature type="domain" description="Peptidase M61 N-terminal" evidence="3">
    <location>
        <begin position="73"/>
        <end position="245"/>
    </location>
</feature>
<accession>A0A6M4AWW4</accession>
<feature type="chain" id="PRO_5027078352" evidence="1">
    <location>
        <begin position="41"/>
        <end position="671"/>
    </location>
</feature>
<dbReference type="EMBL" id="CP053015">
    <property type="protein sequence ID" value="QJQ33597.1"/>
    <property type="molecule type" value="Genomic_DNA"/>
</dbReference>
<dbReference type="InterPro" id="IPR040756">
    <property type="entry name" value="Peptidase_M61_N"/>
</dbReference>
<feature type="domain" description="Peptidase M61 catalytic" evidence="2">
    <location>
        <begin position="337"/>
        <end position="453"/>
    </location>
</feature>
<feature type="signal peptide" evidence="1">
    <location>
        <begin position="1"/>
        <end position="40"/>
    </location>
</feature>
<evidence type="ECO:0000313" key="5">
    <source>
        <dbReference type="Proteomes" id="UP000503018"/>
    </source>
</evidence>
<name>A0A6M4AWW4_9SPHN</name>
<proteinExistence type="predicted"/>
<evidence type="ECO:0000256" key="1">
    <source>
        <dbReference type="SAM" id="SignalP"/>
    </source>
</evidence>
<dbReference type="SUPFAM" id="SSF50156">
    <property type="entry name" value="PDZ domain-like"/>
    <property type="match status" value="1"/>
</dbReference>
<dbReference type="Pfam" id="PF05299">
    <property type="entry name" value="Peptidase_M61"/>
    <property type="match status" value="1"/>
</dbReference>
<dbReference type="Proteomes" id="UP000503018">
    <property type="component" value="Chromosome"/>
</dbReference>
<keyword evidence="1" id="KW-0732">Signal</keyword>
<dbReference type="InterPro" id="IPR036034">
    <property type="entry name" value="PDZ_sf"/>
</dbReference>
<dbReference type="Gene3D" id="1.10.390.10">
    <property type="entry name" value="Neutral Protease Domain 2"/>
    <property type="match status" value="1"/>
</dbReference>
<organism evidence="4 5">
    <name type="scientific">Sphingomonas lacunae</name>
    <dbReference type="NCBI Taxonomy" id="2698828"/>
    <lineage>
        <taxon>Bacteria</taxon>
        <taxon>Pseudomonadati</taxon>
        <taxon>Pseudomonadota</taxon>
        <taxon>Alphaproteobacteria</taxon>
        <taxon>Sphingomonadales</taxon>
        <taxon>Sphingomonadaceae</taxon>
        <taxon>Sphingomonas</taxon>
    </lineage>
</organism>
<dbReference type="PIRSF" id="PIRSF016493">
    <property type="entry name" value="Glycyl_aminpptds"/>
    <property type="match status" value="1"/>
</dbReference>
<dbReference type="AlphaFoldDB" id="A0A6M4AWW4"/>
<evidence type="ECO:0000259" key="3">
    <source>
        <dbReference type="Pfam" id="PF17899"/>
    </source>
</evidence>
<dbReference type="InterPro" id="IPR024191">
    <property type="entry name" value="Peptidase_M61"/>
</dbReference>
<dbReference type="InterPro" id="IPR007963">
    <property type="entry name" value="Peptidase_M61_catalytic"/>
</dbReference>
<keyword evidence="5" id="KW-1185">Reference proteome</keyword>
<protein>
    <submittedName>
        <fullName evidence="4">M61 family metallopeptidase</fullName>
    </submittedName>
</protein>
<reference evidence="4 5" key="1">
    <citation type="submission" date="2020-01" db="EMBL/GenBank/DDBJ databases">
        <title>Sphingomonas sp. strain CSW-10.</title>
        <authorList>
            <person name="Chen W.-M."/>
        </authorList>
    </citation>
    <scope>NUCLEOTIDE SEQUENCE [LARGE SCALE GENOMIC DNA]</scope>
    <source>
        <strain evidence="4 5">CSW-10</strain>
    </source>
</reference>
<dbReference type="Gene3D" id="2.60.40.3650">
    <property type="match status" value="1"/>
</dbReference>
<dbReference type="InterPro" id="IPR027268">
    <property type="entry name" value="Peptidase_M4/M1_CTD_sf"/>
</dbReference>